<evidence type="ECO:0000256" key="1">
    <source>
        <dbReference type="ARBA" id="ARBA00001966"/>
    </source>
</evidence>
<keyword evidence="5" id="KW-0408">Iron</keyword>
<dbReference type="InterPro" id="IPR039661">
    <property type="entry name" value="ELP3"/>
</dbReference>
<dbReference type="PROSITE" id="PS51918">
    <property type="entry name" value="RADICAL_SAM"/>
    <property type="match status" value="1"/>
</dbReference>
<feature type="domain" description="Radical SAM core" evidence="7">
    <location>
        <begin position="1"/>
        <end position="229"/>
    </location>
</feature>
<dbReference type="InterPro" id="IPR032432">
    <property type="entry name" value="Radical_SAM_C"/>
</dbReference>
<dbReference type="PANTHER" id="PTHR11135">
    <property type="entry name" value="HISTONE ACETYLTRANSFERASE-RELATED"/>
    <property type="match status" value="1"/>
</dbReference>
<dbReference type="GO" id="GO:0005737">
    <property type="term" value="C:cytoplasm"/>
    <property type="evidence" value="ECO:0007669"/>
    <property type="project" value="TreeGrafter"/>
</dbReference>
<protein>
    <submittedName>
        <fullName evidence="8">Radical SAM domain protein</fullName>
    </submittedName>
</protein>
<dbReference type="eggNOG" id="COG1243">
    <property type="taxonomic scope" value="Bacteria"/>
</dbReference>
<dbReference type="SFLD" id="SFLDG01082">
    <property type="entry name" value="B12-binding_domain_containing"/>
    <property type="match status" value="1"/>
</dbReference>
<dbReference type="SFLD" id="SFLDS00029">
    <property type="entry name" value="Radical_SAM"/>
    <property type="match status" value="1"/>
</dbReference>
<gene>
    <name evidence="8" type="ordered locus">Ppro_1777</name>
</gene>
<evidence type="ECO:0000256" key="3">
    <source>
        <dbReference type="ARBA" id="ARBA00022691"/>
    </source>
</evidence>
<organism evidence="8 9">
    <name type="scientific">Pelobacter propionicus (strain DSM 2379 / NBRC 103807 / OttBd1)</name>
    <dbReference type="NCBI Taxonomy" id="338966"/>
    <lineage>
        <taxon>Bacteria</taxon>
        <taxon>Pseudomonadati</taxon>
        <taxon>Thermodesulfobacteriota</taxon>
        <taxon>Desulfuromonadia</taxon>
        <taxon>Desulfuromonadales</taxon>
        <taxon>Desulfuromonadaceae</taxon>
        <taxon>Pelobacter</taxon>
    </lineage>
</organism>
<dbReference type="Proteomes" id="UP000006732">
    <property type="component" value="Chromosome"/>
</dbReference>
<dbReference type="SMART" id="SM00729">
    <property type="entry name" value="Elp3"/>
    <property type="match status" value="1"/>
</dbReference>
<evidence type="ECO:0000259" key="7">
    <source>
        <dbReference type="PROSITE" id="PS51918"/>
    </source>
</evidence>
<evidence type="ECO:0000256" key="4">
    <source>
        <dbReference type="ARBA" id="ARBA00022723"/>
    </source>
</evidence>
<keyword evidence="4" id="KW-0479">Metal-binding</keyword>
<dbReference type="SFLD" id="SFLDG01086">
    <property type="entry name" value="elongater_protein-like"/>
    <property type="match status" value="1"/>
</dbReference>
<evidence type="ECO:0000313" key="9">
    <source>
        <dbReference type="Proteomes" id="UP000006732"/>
    </source>
</evidence>
<name>A1APW9_PELPD</name>
<dbReference type="InterPro" id="IPR007197">
    <property type="entry name" value="rSAM"/>
</dbReference>
<dbReference type="CDD" id="cd01335">
    <property type="entry name" value="Radical_SAM"/>
    <property type="match status" value="1"/>
</dbReference>
<evidence type="ECO:0000256" key="2">
    <source>
        <dbReference type="ARBA" id="ARBA00022485"/>
    </source>
</evidence>
<dbReference type="GO" id="GO:0051539">
    <property type="term" value="F:4 iron, 4 sulfur cluster binding"/>
    <property type="evidence" value="ECO:0007669"/>
    <property type="project" value="UniProtKB-KW"/>
</dbReference>
<dbReference type="Pfam" id="PF04055">
    <property type="entry name" value="Radical_SAM"/>
    <property type="match status" value="1"/>
</dbReference>
<dbReference type="AlphaFoldDB" id="A1APW9"/>
<reference evidence="8 9" key="1">
    <citation type="submission" date="2006-10" db="EMBL/GenBank/DDBJ databases">
        <title>Complete sequence of chromosome of Pelobacter propionicus DSM 2379.</title>
        <authorList>
            <consortium name="US DOE Joint Genome Institute"/>
            <person name="Copeland A."/>
            <person name="Lucas S."/>
            <person name="Lapidus A."/>
            <person name="Barry K."/>
            <person name="Detter J.C."/>
            <person name="Glavina del Rio T."/>
            <person name="Hammon N."/>
            <person name="Israni S."/>
            <person name="Dalin E."/>
            <person name="Tice H."/>
            <person name="Pitluck S."/>
            <person name="Saunders E."/>
            <person name="Brettin T."/>
            <person name="Bruce D."/>
            <person name="Han C."/>
            <person name="Tapia R."/>
            <person name="Schmutz J."/>
            <person name="Larimer F."/>
            <person name="Land M."/>
            <person name="Hauser L."/>
            <person name="Kyrpides N."/>
            <person name="Kim E."/>
            <person name="Lovley D."/>
            <person name="Richardson P."/>
        </authorList>
    </citation>
    <scope>NUCLEOTIDE SEQUENCE [LARGE SCALE GENOMIC DNA]</scope>
    <source>
        <strain evidence="9">DSM 2379 / NBRC 103807 / OttBd1</strain>
    </source>
</reference>
<evidence type="ECO:0000256" key="5">
    <source>
        <dbReference type="ARBA" id="ARBA00023004"/>
    </source>
</evidence>
<dbReference type="OrthoDB" id="9815044at2"/>
<dbReference type="STRING" id="338966.Ppro_1777"/>
<dbReference type="InterPro" id="IPR058240">
    <property type="entry name" value="rSAM_sf"/>
</dbReference>
<accession>A1APW9</accession>
<proteinExistence type="predicted"/>
<dbReference type="EMBL" id="CP000482">
    <property type="protein sequence ID" value="ABK99389.1"/>
    <property type="molecule type" value="Genomic_DNA"/>
</dbReference>
<dbReference type="GO" id="GO:0003824">
    <property type="term" value="F:catalytic activity"/>
    <property type="evidence" value="ECO:0007669"/>
    <property type="project" value="InterPro"/>
</dbReference>
<dbReference type="SUPFAM" id="SSF102114">
    <property type="entry name" value="Radical SAM enzymes"/>
    <property type="match status" value="1"/>
</dbReference>
<comment type="cofactor">
    <cofactor evidence="1">
        <name>[4Fe-4S] cluster</name>
        <dbReference type="ChEBI" id="CHEBI:49883"/>
    </cofactor>
</comment>
<keyword evidence="9" id="KW-1185">Reference proteome</keyword>
<dbReference type="GO" id="GO:0046872">
    <property type="term" value="F:metal ion binding"/>
    <property type="evidence" value="ECO:0007669"/>
    <property type="project" value="UniProtKB-KW"/>
</dbReference>
<dbReference type="Pfam" id="PF16199">
    <property type="entry name" value="Radical_SAM_C"/>
    <property type="match status" value="1"/>
</dbReference>
<dbReference type="Gene3D" id="3.80.30.20">
    <property type="entry name" value="tm_1862 like domain"/>
    <property type="match status" value="1"/>
</dbReference>
<keyword evidence="6" id="KW-0411">Iron-sulfur</keyword>
<keyword evidence="2" id="KW-0004">4Fe-4S</keyword>
<dbReference type="GO" id="GO:0002926">
    <property type="term" value="P:tRNA wobble base 5-methoxycarbonylmethyl-2-thiouridinylation"/>
    <property type="evidence" value="ECO:0007669"/>
    <property type="project" value="TreeGrafter"/>
</dbReference>
<evidence type="ECO:0000313" key="8">
    <source>
        <dbReference type="EMBL" id="ABK99389.1"/>
    </source>
</evidence>
<dbReference type="PANTHER" id="PTHR11135:SF0">
    <property type="entry name" value="ELONGATOR COMPLEX PROTEIN 3"/>
    <property type="match status" value="1"/>
</dbReference>
<dbReference type="HOGENOM" id="CLU_057482_0_0_7"/>
<dbReference type="RefSeq" id="WP_011735666.1">
    <property type="nucleotide sequence ID" value="NC_008609.1"/>
</dbReference>
<dbReference type="InterPro" id="IPR006638">
    <property type="entry name" value="Elp3/MiaA/NifB-like_rSAM"/>
</dbReference>
<dbReference type="KEGG" id="ppd:Ppro_1777"/>
<dbReference type="InterPro" id="IPR023404">
    <property type="entry name" value="rSAM_horseshoe"/>
</dbReference>
<keyword evidence="3" id="KW-0949">S-adenosyl-L-methionine</keyword>
<sequence length="352" mass="38042">MSRITVPFFISHQGCPHTCVFCDQRSISGSSGTLPDAQEIAARIADWHGSAQGRPLEVAFFGGTFTALPRQIQQRLLAAVHPFLRSGVVSSIRVSTRPDALDAENVPWLAGQGVAIIELGVQSMDDAVLEAAGRGHDARASLDAIRRIRENGLMAGAQLIPGLPGDTPATACASLERVIDAGVDFVRIYPTVVLRGTELARRYGEGTYHPLTLQAGVALCKTLLRIAMRRGVPVIRMGLQDDESLRDGAILAGCWHPALGHLVQCELYHDLLFQLISALPDHSRPVTISCHPTRLSAVIGQKRSTINRLQQQGISIRRVLADPVLSLPECQVSSCGFSSRGSLLHDQIKIHD</sequence>
<evidence type="ECO:0000256" key="6">
    <source>
        <dbReference type="ARBA" id="ARBA00023014"/>
    </source>
</evidence>